<keyword evidence="2" id="KW-1133">Transmembrane helix</keyword>
<keyword evidence="2" id="KW-0472">Membrane</keyword>
<name>A0A9X3NJS7_9ACTN</name>
<organism evidence="3 4">
    <name type="scientific">Streptomonospora mangrovi</name>
    <dbReference type="NCBI Taxonomy" id="2883123"/>
    <lineage>
        <taxon>Bacteria</taxon>
        <taxon>Bacillati</taxon>
        <taxon>Actinomycetota</taxon>
        <taxon>Actinomycetes</taxon>
        <taxon>Streptosporangiales</taxon>
        <taxon>Nocardiopsidaceae</taxon>
        <taxon>Streptomonospora</taxon>
    </lineage>
</organism>
<dbReference type="AlphaFoldDB" id="A0A9X3NJS7"/>
<accession>A0A9X3NJS7</accession>
<dbReference type="Proteomes" id="UP001140076">
    <property type="component" value="Unassembled WGS sequence"/>
</dbReference>
<evidence type="ECO:0000313" key="4">
    <source>
        <dbReference type="Proteomes" id="UP001140076"/>
    </source>
</evidence>
<evidence type="ECO:0000313" key="3">
    <source>
        <dbReference type="EMBL" id="MDA0565042.1"/>
    </source>
</evidence>
<sequence length="151" mass="16429">MNLEPLSAVAVAALGLAGVYLQSRRKEHAYDEIKHELELLSLLPENSEMRGPLQSRIESSLADLIANRSRKSRDWTGISFASFLLAVAAALAFPMLQGGWWWLLSIPVAICTMFGLVGFFDSLALTERDASGKRIVPPPPSPPAADKDAQP</sequence>
<keyword evidence="2" id="KW-0812">Transmembrane</keyword>
<protein>
    <submittedName>
        <fullName evidence="3">Uncharacterized protein</fullName>
    </submittedName>
</protein>
<proteinExistence type="predicted"/>
<evidence type="ECO:0000256" key="1">
    <source>
        <dbReference type="SAM" id="MobiDB-lite"/>
    </source>
</evidence>
<comment type="caution">
    <text evidence="3">The sequence shown here is derived from an EMBL/GenBank/DDBJ whole genome shotgun (WGS) entry which is preliminary data.</text>
</comment>
<dbReference type="EMBL" id="JAJAQC010000017">
    <property type="protein sequence ID" value="MDA0565042.1"/>
    <property type="molecule type" value="Genomic_DNA"/>
</dbReference>
<gene>
    <name evidence="3" type="ORF">LG943_12025</name>
</gene>
<evidence type="ECO:0000256" key="2">
    <source>
        <dbReference type="SAM" id="Phobius"/>
    </source>
</evidence>
<keyword evidence="4" id="KW-1185">Reference proteome</keyword>
<reference evidence="3" key="1">
    <citation type="submission" date="2021-10" db="EMBL/GenBank/DDBJ databases">
        <title>Streptomonospora sp. nov., isolated from mangrove soil.</title>
        <authorList>
            <person name="Chen X."/>
            <person name="Ge X."/>
            <person name="Liu W."/>
        </authorList>
    </citation>
    <scope>NUCLEOTIDE SEQUENCE</scope>
    <source>
        <strain evidence="3">S1-112</strain>
    </source>
</reference>
<dbReference type="RefSeq" id="WP_270072322.1">
    <property type="nucleotide sequence ID" value="NZ_JAJAQC010000017.1"/>
</dbReference>
<feature type="transmembrane region" description="Helical" evidence="2">
    <location>
        <begin position="100"/>
        <end position="125"/>
    </location>
</feature>
<feature type="transmembrane region" description="Helical" evidence="2">
    <location>
        <begin position="75"/>
        <end position="94"/>
    </location>
</feature>
<feature type="transmembrane region" description="Helical" evidence="2">
    <location>
        <begin position="6"/>
        <end position="23"/>
    </location>
</feature>
<feature type="region of interest" description="Disordered" evidence="1">
    <location>
        <begin position="131"/>
        <end position="151"/>
    </location>
</feature>